<dbReference type="EMBL" id="PTJC01000005">
    <property type="protein sequence ID" value="PPK87233.1"/>
    <property type="molecule type" value="Genomic_DNA"/>
</dbReference>
<keyword evidence="2 3" id="KW-0449">Lipoprotein</keyword>
<dbReference type="Gene3D" id="1.20.1600.10">
    <property type="entry name" value="Outer membrane efflux proteins (OEP)"/>
    <property type="match status" value="1"/>
</dbReference>
<keyword evidence="2" id="KW-0472">Membrane</keyword>
<comment type="subcellular location">
    <subcellularLocation>
        <location evidence="2">Cell membrane</location>
        <topology evidence="2">Lipid-anchor</topology>
    </subcellularLocation>
</comment>
<dbReference type="AlphaFoldDB" id="A0A2S6I6V4"/>
<reference evidence="3 4" key="1">
    <citation type="submission" date="2018-02" db="EMBL/GenBank/DDBJ databases">
        <title>Genomic Encyclopedia of Archaeal and Bacterial Type Strains, Phase II (KMG-II): from individual species to whole genera.</title>
        <authorList>
            <person name="Goeker M."/>
        </authorList>
    </citation>
    <scope>NUCLEOTIDE SEQUENCE [LARGE SCALE GENOMIC DNA]</scope>
    <source>
        <strain evidence="3 4">DSM 29526</strain>
    </source>
</reference>
<comment type="similarity">
    <text evidence="1 2">Belongs to the outer membrane factor (OMF) (TC 1.B.17) family.</text>
</comment>
<dbReference type="Pfam" id="PF02321">
    <property type="entry name" value="OEP"/>
    <property type="match status" value="2"/>
</dbReference>
<dbReference type="Proteomes" id="UP000237662">
    <property type="component" value="Unassembled WGS sequence"/>
</dbReference>
<comment type="caution">
    <text evidence="3">The sequence shown here is derived from an EMBL/GenBank/DDBJ whole genome shotgun (WGS) entry which is preliminary data.</text>
</comment>
<dbReference type="NCBIfam" id="TIGR01845">
    <property type="entry name" value="outer_NodT"/>
    <property type="match status" value="1"/>
</dbReference>
<dbReference type="Gene3D" id="2.20.200.10">
    <property type="entry name" value="Outer membrane efflux proteins (OEP)"/>
    <property type="match status" value="1"/>
</dbReference>
<dbReference type="GO" id="GO:0015562">
    <property type="term" value="F:efflux transmembrane transporter activity"/>
    <property type="evidence" value="ECO:0007669"/>
    <property type="project" value="InterPro"/>
</dbReference>
<dbReference type="InterPro" id="IPR010131">
    <property type="entry name" value="MdtP/NodT-like"/>
</dbReference>
<keyword evidence="2" id="KW-0812">Transmembrane</keyword>
<keyword evidence="2" id="KW-1134">Transmembrane beta strand</keyword>
<dbReference type="GO" id="GO:0005886">
    <property type="term" value="C:plasma membrane"/>
    <property type="evidence" value="ECO:0007669"/>
    <property type="project" value="UniProtKB-SubCell"/>
</dbReference>
<organism evidence="3 4">
    <name type="scientific">Neolewinella xylanilytica</name>
    <dbReference type="NCBI Taxonomy" id="1514080"/>
    <lineage>
        <taxon>Bacteria</taxon>
        <taxon>Pseudomonadati</taxon>
        <taxon>Bacteroidota</taxon>
        <taxon>Saprospiria</taxon>
        <taxon>Saprospirales</taxon>
        <taxon>Lewinellaceae</taxon>
        <taxon>Neolewinella</taxon>
    </lineage>
</organism>
<accession>A0A2S6I6V4</accession>
<evidence type="ECO:0000256" key="2">
    <source>
        <dbReference type="RuleBase" id="RU362097"/>
    </source>
</evidence>
<keyword evidence="2" id="KW-0732">Signal</keyword>
<sequence>MIPTCCNYPAGLVAVVSLLFIASCSVPQVVTRAAEVPIPDTFPAATADTTEIAAGRRWDDFFTDPYLLGLIDTALVNNKEVNILLQRIAVARNEIQARKGEYLPTVNAGLGTEVEKVGRYTRNGALEESLEINEDRAFPEFLTNIQFGLYASWELDVWKQLRNARKVAVLEYLATVEGRNFLITNLVAEIADSYFELLALDSELDNIERNIAIQEDALRVVNLMQQAGRSNTLAVRRFEAEVQKNRSETYRVRQDIAAVENRINFLTGRLPGPVARTSDDFLALQPVSVATGIPSQLLRNRPDIRQAELEMAAADLDVDVARANFLPSFGIRAGLGYQAFNLRYLLKTPESLLLSLAGDAMAPLVNRNAIEAEYQNAGARQVQAAYEYEQTVLDAYREVATEISNIDKLADAYRLKEEQVAMLDEAIEVSNKLFQSTRAEYLEVLLTQRDALEARTDLIETRKEQLAATVNLYQALGGGWK</sequence>
<dbReference type="PANTHER" id="PTHR30203">
    <property type="entry name" value="OUTER MEMBRANE CATION EFFLUX PROTEIN"/>
    <property type="match status" value="1"/>
</dbReference>
<feature type="chain" id="PRO_5015372029" evidence="2">
    <location>
        <begin position="28"/>
        <end position="481"/>
    </location>
</feature>
<keyword evidence="4" id="KW-1185">Reference proteome</keyword>
<evidence type="ECO:0000256" key="1">
    <source>
        <dbReference type="ARBA" id="ARBA00007613"/>
    </source>
</evidence>
<evidence type="ECO:0000313" key="4">
    <source>
        <dbReference type="Proteomes" id="UP000237662"/>
    </source>
</evidence>
<dbReference type="InterPro" id="IPR003423">
    <property type="entry name" value="OMP_efflux"/>
</dbReference>
<protein>
    <submittedName>
        <fullName evidence="3">NodT family efflux transporter outer membrane factor (OMF) lipoprotein</fullName>
    </submittedName>
</protein>
<name>A0A2S6I6V4_9BACT</name>
<keyword evidence="2" id="KW-0564">Palmitate</keyword>
<gene>
    <name evidence="3" type="ORF">CLV84_0170</name>
</gene>
<dbReference type="SUPFAM" id="SSF56954">
    <property type="entry name" value="Outer membrane efflux proteins (OEP)"/>
    <property type="match status" value="1"/>
</dbReference>
<evidence type="ECO:0000313" key="3">
    <source>
        <dbReference type="EMBL" id="PPK87233.1"/>
    </source>
</evidence>
<dbReference type="PANTHER" id="PTHR30203:SF30">
    <property type="entry name" value="OUTER MEMBRANE PROTEIN-RELATED"/>
    <property type="match status" value="1"/>
</dbReference>
<dbReference type="OrthoDB" id="9770517at2"/>
<dbReference type="RefSeq" id="WP_104417848.1">
    <property type="nucleotide sequence ID" value="NZ_PTJC01000005.1"/>
</dbReference>
<feature type="signal peptide" evidence="2">
    <location>
        <begin position="1"/>
        <end position="27"/>
    </location>
</feature>
<proteinExistence type="inferred from homology"/>